<evidence type="ECO:0000313" key="14">
    <source>
        <dbReference type="EMBL" id="ESK88394.1"/>
    </source>
</evidence>
<keyword evidence="8" id="KW-0472">Membrane</keyword>
<keyword evidence="4" id="KW-0325">Glycoprotein</keyword>
<evidence type="ECO:0000256" key="10">
    <source>
        <dbReference type="ARBA" id="ARBA00023288"/>
    </source>
</evidence>
<comment type="caution">
    <text evidence="14">The sequence shown here is derived from an EMBL/GenBank/DDBJ whole genome shotgun (WGS) entry which is preliminary data.</text>
</comment>
<dbReference type="PROSITE" id="PS51677">
    <property type="entry name" value="NODB"/>
    <property type="match status" value="1"/>
</dbReference>
<dbReference type="GO" id="GO:0005886">
    <property type="term" value="C:plasma membrane"/>
    <property type="evidence" value="ECO:0007669"/>
    <property type="project" value="UniProtKB-SubCell"/>
</dbReference>
<protein>
    <submittedName>
        <fullName evidence="14">Carbohydrate esterase family 4 protein</fullName>
    </submittedName>
</protein>
<evidence type="ECO:0000256" key="11">
    <source>
        <dbReference type="ARBA" id="ARBA00023316"/>
    </source>
</evidence>
<feature type="domain" description="NodB homology" evidence="13">
    <location>
        <begin position="37"/>
        <end position="222"/>
    </location>
</feature>
<comment type="subcellular location">
    <subcellularLocation>
        <location evidence="2">Cell membrane</location>
        <topology evidence="2">Lipid-anchor</topology>
        <topology evidence="2">GPI-anchor</topology>
    </subcellularLocation>
</comment>
<dbReference type="InterPro" id="IPR011330">
    <property type="entry name" value="Glyco_hydro/deAcase_b/a-brl"/>
</dbReference>
<dbReference type="GO" id="GO:0016810">
    <property type="term" value="F:hydrolase activity, acting on carbon-nitrogen (but not peptide) bonds"/>
    <property type="evidence" value="ECO:0007669"/>
    <property type="project" value="InterPro"/>
</dbReference>
<dbReference type="CDD" id="cd10951">
    <property type="entry name" value="CE4_ClCDA_like"/>
    <property type="match status" value="1"/>
</dbReference>
<reference evidence="14 15" key="1">
    <citation type="journal article" date="2014" name="BMC Genomics">
        <title>Genome and secretome analysis of the hemibiotrophic fungal pathogen, Moniliophthora roreri, which causes frosty pod rot disease of cacao: mechanisms of the biotrophic and necrotrophic phases.</title>
        <authorList>
            <person name="Meinhardt L.W."/>
            <person name="Costa G.G.L."/>
            <person name="Thomazella D.P.T."/>
            <person name="Teixeira P.J.P.L."/>
            <person name="Carazzolle M.F."/>
            <person name="Schuster S.C."/>
            <person name="Carlson J.E."/>
            <person name="Guiltinan M.J."/>
            <person name="Mieczkowski P."/>
            <person name="Farmer A."/>
            <person name="Ramaraj T."/>
            <person name="Crozier J."/>
            <person name="Davis R.E."/>
            <person name="Shao J."/>
            <person name="Melnick R.L."/>
            <person name="Pereira G.A.G."/>
            <person name="Bailey B.A."/>
        </authorList>
    </citation>
    <scope>NUCLEOTIDE SEQUENCE [LARGE SCALE GENOMIC DNA]</scope>
    <source>
        <strain evidence="14 15">MCA 2997</strain>
    </source>
</reference>
<comment type="cofactor">
    <cofactor evidence="1">
        <name>Co(2+)</name>
        <dbReference type="ChEBI" id="CHEBI:48828"/>
    </cofactor>
</comment>
<keyword evidence="3" id="KW-1003">Cell membrane</keyword>
<accession>V2Y9N2</accession>
<dbReference type="AlphaFoldDB" id="V2Y9N2"/>
<evidence type="ECO:0000256" key="9">
    <source>
        <dbReference type="ARBA" id="ARBA00023277"/>
    </source>
</evidence>
<gene>
    <name evidence="14" type="ORF">Moror_14753</name>
</gene>
<evidence type="ECO:0000256" key="7">
    <source>
        <dbReference type="ARBA" id="ARBA00022801"/>
    </source>
</evidence>
<dbReference type="PANTHER" id="PTHR46471:SF2">
    <property type="entry name" value="CHITIN DEACETYLASE-RELATED"/>
    <property type="match status" value="1"/>
</dbReference>
<dbReference type="KEGG" id="mrr:Moror_14753"/>
<evidence type="ECO:0000313" key="15">
    <source>
        <dbReference type="Proteomes" id="UP000017559"/>
    </source>
</evidence>
<sequence length="248" mass="27843">MKFATATVLLALGAFTVAAPHEKRQMAEVITSCTQPNTVALTFDDGPWNYIRDISDTLTNNGAKGTFFFNGNNWGCIYDQNHADGIRYVYGKGHQVASHTWRHANLAELTWDQVHDEMWRVEQALERIVGAVPAFMRPPYGSYNDNVRWASAVRGQAIVNWDFDSGDSAGQSVAQQLSNYNNRISQRPNSILALNHETYASTAYDVLPQVVQRLRQAGYRMVTVAECLGRQPYQRVVQPGTPDGNWRC</sequence>
<feature type="signal peptide" evidence="12">
    <location>
        <begin position="1"/>
        <end position="18"/>
    </location>
</feature>
<dbReference type="Gene3D" id="3.20.20.370">
    <property type="entry name" value="Glycoside hydrolase/deacetylase"/>
    <property type="match status" value="1"/>
</dbReference>
<dbReference type="GO" id="GO:0071555">
    <property type="term" value="P:cell wall organization"/>
    <property type="evidence" value="ECO:0007669"/>
    <property type="project" value="UniProtKB-KW"/>
</dbReference>
<keyword evidence="9" id="KW-0119">Carbohydrate metabolism</keyword>
<dbReference type="GO" id="GO:0005975">
    <property type="term" value="P:carbohydrate metabolic process"/>
    <property type="evidence" value="ECO:0007669"/>
    <property type="project" value="InterPro"/>
</dbReference>
<dbReference type="SUPFAM" id="SSF88713">
    <property type="entry name" value="Glycoside hydrolase/deacetylase"/>
    <property type="match status" value="1"/>
</dbReference>
<evidence type="ECO:0000259" key="13">
    <source>
        <dbReference type="PROSITE" id="PS51677"/>
    </source>
</evidence>
<organism evidence="14 15">
    <name type="scientific">Moniliophthora roreri (strain MCA 2997)</name>
    <name type="common">Cocoa frosty pod rot fungus</name>
    <name type="synonym">Crinipellis roreri</name>
    <dbReference type="NCBI Taxonomy" id="1381753"/>
    <lineage>
        <taxon>Eukaryota</taxon>
        <taxon>Fungi</taxon>
        <taxon>Dikarya</taxon>
        <taxon>Basidiomycota</taxon>
        <taxon>Agaricomycotina</taxon>
        <taxon>Agaricomycetes</taxon>
        <taxon>Agaricomycetidae</taxon>
        <taxon>Agaricales</taxon>
        <taxon>Marasmiineae</taxon>
        <taxon>Marasmiaceae</taxon>
        <taxon>Moniliophthora</taxon>
    </lineage>
</organism>
<evidence type="ECO:0000256" key="5">
    <source>
        <dbReference type="ARBA" id="ARBA00022723"/>
    </source>
</evidence>
<dbReference type="OrthoDB" id="2125469at2759"/>
<evidence type="ECO:0000256" key="12">
    <source>
        <dbReference type="SAM" id="SignalP"/>
    </source>
</evidence>
<dbReference type="InterPro" id="IPR002509">
    <property type="entry name" value="NODB_dom"/>
</dbReference>
<evidence type="ECO:0000256" key="8">
    <source>
        <dbReference type="ARBA" id="ARBA00023136"/>
    </source>
</evidence>
<dbReference type="PANTHER" id="PTHR46471">
    <property type="entry name" value="CHITIN DEACETYLASE"/>
    <property type="match status" value="1"/>
</dbReference>
<keyword evidence="10" id="KW-0449">Lipoprotein</keyword>
<keyword evidence="11" id="KW-0961">Cell wall biogenesis/degradation</keyword>
<dbReference type="HOGENOM" id="CLU_021264_11_2_1"/>
<dbReference type="GO" id="GO:0046872">
    <property type="term" value="F:metal ion binding"/>
    <property type="evidence" value="ECO:0007669"/>
    <property type="project" value="UniProtKB-KW"/>
</dbReference>
<evidence type="ECO:0000256" key="2">
    <source>
        <dbReference type="ARBA" id="ARBA00004609"/>
    </source>
</evidence>
<dbReference type="Pfam" id="PF01522">
    <property type="entry name" value="Polysacc_deac_1"/>
    <property type="match status" value="1"/>
</dbReference>
<keyword evidence="15" id="KW-1185">Reference proteome</keyword>
<dbReference type="EMBL" id="AWSO01000652">
    <property type="protein sequence ID" value="ESK88394.1"/>
    <property type="molecule type" value="Genomic_DNA"/>
</dbReference>
<dbReference type="GO" id="GO:0098552">
    <property type="term" value="C:side of membrane"/>
    <property type="evidence" value="ECO:0007669"/>
    <property type="project" value="UniProtKB-KW"/>
</dbReference>
<proteinExistence type="predicted"/>
<keyword evidence="7" id="KW-0378">Hydrolase</keyword>
<keyword evidence="4" id="KW-0336">GPI-anchor</keyword>
<evidence type="ECO:0000256" key="6">
    <source>
        <dbReference type="ARBA" id="ARBA00022729"/>
    </source>
</evidence>
<evidence type="ECO:0000256" key="1">
    <source>
        <dbReference type="ARBA" id="ARBA00001941"/>
    </source>
</evidence>
<keyword evidence="6 12" id="KW-0732">Signal</keyword>
<name>V2Y9N2_MONRO</name>
<feature type="chain" id="PRO_5004713204" evidence="12">
    <location>
        <begin position="19"/>
        <end position="248"/>
    </location>
</feature>
<keyword evidence="5" id="KW-0479">Metal-binding</keyword>
<evidence type="ECO:0000256" key="4">
    <source>
        <dbReference type="ARBA" id="ARBA00022622"/>
    </source>
</evidence>
<evidence type="ECO:0000256" key="3">
    <source>
        <dbReference type="ARBA" id="ARBA00022475"/>
    </source>
</evidence>
<dbReference type="Proteomes" id="UP000017559">
    <property type="component" value="Unassembled WGS sequence"/>
</dbReference>